<dbReference type="EMBL" id="JAUOEK010000014">
    <property type="protein sequence ID" value="MDO5968244.1"/>
    <property type="molecule type" value="Genomic_DNA"/>
</dbReference>
<protein>
    <submittedName>
        <fullName evidence="2">Uncharacterized protein</fullName>
    </submittedName>
</protein>
<evidence type="ECO:0000313" key="3">
    <source>
        <dbReference type="Proteomes" id="UP001176883"/>
    </source>
</evidence>
<proteinExistence type="predicted"/>
<organism evidence="2 3">
    <name type="scientific">Flavivirga aquimarina</name>
    <dbReference type="NCBI Taxonomy" id="2027862"/>
    <lineage>
        <taxon>Bacteria</taxon>
        <taxon>Pseudomonadati</taxon>
        <taxon>Bacteroidota</taxon>
        <taxon>Flavobacteriia</taxon>
        <taxon>Flavobacteriales</taxon>
        <taxon>Flavobacteriaceae</taxon>
        <taxon>Flavivirga</taxon>
    </lineage>
</organism>
<evidence type="ECO:0000256" key="1">
    <source>
        <dbReference type="SAM" id="MobiDB-lite"/>
    </source>
</evidence>
<sequence length="48" mass="5802">MEKIIIELKELFKENQIPIRPNRSFERNSGKYRSRIKPKISKNQKDSI</sequence>
<comment type="caution">
    <text evidence="2">The sequence shown here is derived from an EMBL/GenBank/DDBJ whole genome shotgun (WGS) entry which is preliminary data.</text>
</comment>
<feature type="region of interest" description="Disordered" evidence="1">
    <location>
        <begin position="22"/>
        <end position="48"/>
    </location>
</feature>
<gene>
    <name evidence="2" type="ORF">Q4Q35_00340</name>
</gene>
<feature type="compositionally biased region" description="Basic residues" evidence="1">
    <location>
        <begin position="30"/>
        <end position="42"/>
    </location>
</feature>
<dbReference type="Proteomes" id="UP001176883">
    <property type="component" value="Unassembled WGS sequence"/>
</dbReference>
<evidence type="ECO:0000313" key="2">
    <source>
        <dbReference type="EMBL" id="MDO5968244.1"/>
    </source>
</evidence>
<name>A0ABT8W5A4_9FLAO</name>
<accession>A0ABT8W5A4</accession>
<dbReference type="RefSeq" id="WP_303275928.1">
    <property type="nucleotide sequence ID" value="NZ_JAUOEK010000014.1"/>
</dbReference>
<reference evidence="2" key="1">
    <citation type="submission" date="2023-07" db="EMBL/GenBank/DDBJ databases">
        <title>Two novel species in the genus Flavivirga.</title>
        <authorList>
            <person name="Kwon K."/>
        </authorList>
    </citation>
    <scope>NUCLEOTIDE SEQUENCE</scope>
    <source>
        <strain evidence="2">KCTC 52353</strain>
    </source>
</reference>
<keyword evidence="3" id="KW-1185">Reference proteome</keyword>